<dbReference type="GO" id="GO:0016887">
    <property type="term" value="F:ATP hydrolysis activity"/>
    <property type="evidence" value="ECO:0007669"/>
    <property type="project" value="InterPro"/>
</dbReference>
<dbReference type="OrthoDB" id="9770415at2"/>
<gene>
    <name evidence="12" type="ORF">JG30_10160</name>
</gene>
<keyword evidence="5" id="KW-0547">Nucleotide-binding</keyword>
<dbReference type="SUPFAM" id="SSF52540">
    <property type="entry name" value="P-loop containing nucleoside triphosphate hydrolases"/>
    <property type="match status" value="1"/>
</dbReference>
<dbReference type="Proteomes" id="UP000033558">
    <property type="component" value="Unassembled WGS sequence"/>
</dbReference>
<evidence type="ECO:0000313" key="13">
    <source>
        <dbReference type="Proteomes" id="UP000033558"/>
    </source>
</evidence>
<organism evidence="12 13">
    <name type="scientific">Bombilactobacillus mellifer</name>
    <dbReference type="NCBI Taxonomy" id="1218492"/>
    <lineage>
        <taxon>Bacteria</taxon>
        <taxon>Bacillati</taxon>
        <taxon>Bacillota</taxon>
        <taxon>Bacilli</taxon>
        <taxon>Lactobacillales</taxon>
        <taxon>Lactobacillaceae</taxon>
        <taxon>Bombilactobacillus</taxon>
    </lineage>
</organism>
<dbReference type="InterPro" id="IPR039421">
    <property type="entry name" value="Type_1_exporter"/>
</dbReference>
<dbReference type="PANTHER" id="PTHR43394">
    <property type="entry name" value="ATP-DEPENDENT PERMEASE MDL1, MITOCHONDRIAL"/>
    <property type="match status" value="1"/>
</dbReference>
<evidence type="ECO:0000256" key="2">
    <source>
        <dbReference type="ARBA" id="ARBA00022448"/>
    </source>
</evidence>
<evidence type="ECO:0000256" key="5">
    <source>
        <dbReference type="ARBA" id="ARBA00022741"/>
    </source>
</evidence>
<evidence type="ECO:0000256" key="9">
    <source>
        <dbReference type="SAM" id="Phobius"/>
    </source>
</evidence>
<dbReference type="HOGENOM" id="CLU_000604_84_3_9"/>
<feature type="transmembrane region" description="Helical" evidence="9">
    <location>
        <begin position="154"/>
        <end position="177"/>
    </location>
</feature>
<feature type="transmembrane region" description="Helical" evidence="9">
    <location>
        <begin position="130"/>
        <end position="148"/>
    </location>
</feature>
<evidence type="ECO:0000256" key="7">
    <source>
        <dbReference type="ARBA" id="ARBA00022989"/>
    </source>
</evidence>
<comment type="caution">
    <text evidence="12">The sequence shown here is derived from an EMBL/GenBank/DDBJ whole genome shotgun (WGS) entry which is preliminary data.</text>
</comment>
<feature type="transmembrane region" description="Helical" evidence="9">
    <location>
        <begin position="268"/>
        <end position="295"/>
    </location>
</feature>
<keyword evidence="4 9" id="KW-0812">Transmembrane</keyword>
<evidence type="ECO:0000256" key="4">
    <source>
        <dbReference type="ARBA" id="ARBA00022692"/>
    </source>
</evidence>
<dbReference type="GO" id="GO:0005524">
    <property type="term" value="F:ATP binding"/>
    <property type="evidence" value="ECO:0007669"/>
    <property type="project" value="UniProtKB-KW"/>
</dbReference>
<name>A0A0F4LUD1_9LACO</name>
<keyword evidence="6 12" id="KW-0067">ATP-binding</keyword>
<dbReference type="InterPro" id="IPR017871">
    <property type="entry name" value="ABC_transporter-like_CS"/>
</dbReference>
<reference evidence="12 13" key="1">
    <citation type="submission" date="2015-01" db="EMBL/GenBank/DDBJ databases">
        <title>Comparative genomics of the lactic acid bacteria isolated from the honey bee gut.</title>
        <authorList>
            <person name="Ellegaard K.M."/>
            <person name="Tamarit D."/>
            <person name="Javelind E."/>
            <person name="Olofsson T."/>
            <person name="Andersson S.G."/>
            <person name="Vasquez A."/>
        </authorList>
    </citation>
    <scope>NUCLEOTIDE SEQUENCE [LARGE SCALE GENOMIC DNA]</scope>
    <source>
        <strain evidence="12 13">Bin4</strain>
    </source>
</reference>
<dbReference type="PATRIC" id="fig|1218492.5.peg.1158"/>
<dbReference type="InterPro" id="IPR036640">
    <property type="entry name" value="ABC1_TM_sf"/>
</dbReference>
<accession>A0A0F4LUD1</accession>
<dbReference type="EMBL" id="JXJQ01000008">
    <property type="protein sequence ID" value="KJY61958.1"/>
    <property type="molecule type" value="Genomic_DNA"/>
</dbReference>
<dbReference type="SMART" id="SM00382">
    <property type="entry name" value="AAA"/>
    <property type="match status" value="1"/>
</dbReference>
<dbReference type="PROSITE" id="PS50929">
    <property type="entry name" value="ABC_TM1F"/>
    <property type="match status" value="1"/>
</dbReference>
<dbReference type="STRING" id="1218492.JG30_10160"/>
<dbReference type="Pfam" id="PF00005">
    <property type="entry name" value="ABC_tran"/>
    <property type="match status" value="1"/>
</dbReference>
<dbReference type="InterPro" id="IPR003439">
    <property type="entry name" value="ABC_transporter-like_ATP-bd"/>
</dbReference>
<proteinExistence type="predicted"/>
<evidence type="ECO:0000256" key="8">
    <source>
        <dbReference type="ARBA" id="ARBA00023136"/>
    </source>
</evidence>
<dbReference type="Gene3D" id="1.20.1560.10">
    <property type="entry name" value="ABC transporter type 1, transmembrane domain"/>
    <property type="match status" value="1"/>
</dbReference>
<keyword evidence="3" id="KW-1003">Cell membrane</keyword>
<evidence type="ECO:0000256" key="3">
    <source>
        <dbReference type="ARBA" id="ARBA00022475"/>
    </source>
</evidence>
<dbReference type="FunFam" id="3.40.50.300:FF:000854">
    <property type="entry name" value="Multidrug ABC transporter ATP-binding protein"/>
    <property type="match status" value="1"/>
</dbReference>
<sequence>MFQIMKGRIPFKAVCGAFLFMLLQVIANLYLPNITSDIVNNGITRGNINYIISAGTKMLLVSLLVLVFAFLNVFSAATASQKLGQRLRNDIYQKVLYMSNDEFDQLGTSSLITRNTNDVMQVQNVAMMMLRMMIMAPITMLGASFMAYQKNPQLTKIFLVVLPILALVIGITLYFAVPLFEAMQRKIDRLNLIFREGLTGVRVIRAFRRDDWEQERFDEANRDYTHNSQKVFSIMAVLIPVITLIMSGTNIAITWLGGQYIADQRMEVGNLIAFMTYAMQILTSSMMLAVIFVVVPRAQASAVRIQEVLDLQNPITERVQPVTLINQPISLAFEEVNFRYHHAERLALQNINFQVTAGQTLGIIGGTGAGKTTLISLISRFYDPEAGQVSLNGHDLRELSLQTVNEHVALAPQKAFLFAGTVRENLQYGLTQASDKQLWHALEIAQATDFLRQAQGLDTLVEQGGTNFSGGQRQRLTIARALVKQASVYVFDDSFSALDFQTDALLRQALRADSQLQSKIKVIVGQRISTIADADLIVVLDNGQMVGCGTHQELKAHNQIYQEIINSQIKGGRF</sequence>
<dbReference type="PROSITE" id="PS50893">
    <property type="entry name" value="ABC_TRANSPORTER_2"/>
    <property type="match status" value="1"/>
</dbReference>
<keyword evidence="7 9" id="KW-1133">Transmembrane helix</keyword>
<keyword evidence="8 9" id="KW-0472">Membrane</keyword>
<dbReference type="RefSeq" id="WP_046316754.1">
    <property type="nucleotide sequence ID" value="NZ_JBHSZT010000001.1"/>
</dbReference>
<evidence type="ECO:0000259" key="11">
    <source>
        <dbReference type="PROSITE" id="PS50929"/>
    </source>
</evidence>
<dbReference type="InterPro" id="IPR027417">
    <property type="entry name" value="P-loop_NTPase"/>
</dbReference>
<dbReference type="PROSITE" id="PS00211">
    <property type="entry name" value="ABC_TRANSPORTER_1"/>
    <property type="match status" value="1"/>
</dbReference>
<evidence type="ECO:0000256" key="6">
    <source>
        <dbReference type="ARBA" id="ARBA00022840"/>
    </source>
</evidence>
<feature type="transmembrane region" description="Helical" evidence="9">
    <location>
        <begin position="231"/>
        <end position="256"/>
    </location>
</feature>
<dbReference type="InterPro" id="IPR003593">
    <property type="entry name" value="AAA+_ATPase"/>
</dbReference>
<feature type="domain" description="ABC transmembrane type-1" evidence="11">
    <location>
        <begin position="16"/>
        <end position="297"/>
    </location>
</feature>
<dbReference type="Pfam" id="PF00664">
    <property type="entry name" value="ABC_membrane"/>
    <property type="match status" value="1"/>
</dbReference>
<dbReference type="SUPFAM" id="SSF90123">
    <property type="entry name" value="ABC transporter transmembrane region"/>
    <property type="match status" value="1"/>
</dbReference>
<evidence type="ECO:0000313" key="12">
    <source>
        <dbReference type="EMBL" id="KJY61958.1"/>
    </source>
</evidence>
<dbReference type="PANTHER" id="PTHR43394:SF1">
    <property type="entry name" value="ATP-BINDING CASSETTE SUB-FAMILY B MEMBER 10, MITOCHONDRIAL"/>
    <property type="match status" value="1"/>
</dbReference>
<dbReference type="CDD" id="cd18548">
    <property type="entry name" value="ABC_6TM_Tm287_like"/>
    <property type="match status" value="1"/>
</dbReference>
<dbReference type="InterPro" id="IPR011527">
    <property type="entry name" value="ABC1_TM_dom"/>
</dbReference>
<dbReference type="GO" id="GO:0005886">
    <property type="term" value="C:plasma membrane"/>
    <property type="evidence" value="ECO:0007669"/>
    <property type="project" value="UniProtKB-SubCell"/>
</dbReference>
<keyword evidence="2" id="KW-0813">Transport</keyword>
<comment type="subcellular location">
    <subcellularLocation>
        <location evidence="1">Cell membrane</location>
        <topology evidence="1">Multi-pass membrane protein</topology>
    </subcellularLocation>
</comment>
<protein>
    <submittedName>
        <fullName evidence="12">Putative multidrug ABC exporter, ATP-binding and membrane-spanning/permease subunit</fullName>
    </submittedName>
</protein>
<feature type="domain" description="ABC transporter" evidence="10">
    <location>
        <begin position="331"/>
        <end position="567"/>
    </location>
</feature>
<dbReference type="GO" id="GO:0015421">
    <property type="term" value="F:ABC-type oligopeptide transporter activity"/>
    <property type="evidence" value="ECO:0007669"/>
    <property type="project" value="TreeGrafter"/>
</dbReference>
<feature type="transmembrane region" description="Helical" evidence="9">
    <location>
        <begin position="59"/>
        <end position="79"/>
    </location>
</feature>
<evidence type="ECO:0000256" key="1">
    <source>
        <dbReference type="ARBA" id="ARBA00004651"/>
    </source>
</evidence>
<keyword evidence="13" id="KW-1185">Reference proteome</keyword>
<dbReference type="AlphaFoldDB" id="A0A0F4LUD1"/>
<dbReference type="Gene3D" id="3.40.50.300">
    <property type="entry name" value="P-loop containing nucleotide triphosphate hydrolases"/>
    <property type="match status" value="1"/>
</dbReference>
<evidence type="ECO:0000259" key="10">
    <source>
        <dbReference type="PROSITE" id="PS50893"/>
    </source>
</evidence>